<dbReference type="EC" id="2.4.99.28" evidence="24"/>
<evidence type="ECO:0000259" key="29">
    <source>
        <dbReference type="Pfam" id="PF00912"/>
    </source>
</evidence>
<keyword evidence="19 27" id="KW-0472">Membrane</keyword>
<evidence type="ECO:0000256" key="24">
    <source>
        <dbReference type="ARBA" id="ARBA00044770"/>
    </source>
</evidence>
<comment type="catalytic activity">
    <reaction evidence="23">
        <text>Preferential cleavage: (Ac)2-L-Lys-D-Ala-|-D-Ala. Also transpeptidation of peptidyl-alanyl moieties that are N-acyl substituents of D-alanine.</text>
        <dbReference type="EC" id="3.4.16.4"/>
    </reaction>
</comment>
<dbReference type="EC" id="3.4.16.4" evidence="5"/>
<dbReference type="GO" id="GO:0009252">
    <property type="term" value="P:peptidoglycan biosynthetic process"/>
    <property type="evidence" value="ECO:0007669"/>
    <property type="project" value="UniProtKB-UniPathway"/>
</dbReference>
<dbReference type="GO" id="GO:0006508">
    <property type="term" value="P:proteolysis"/>
    <property type="evidence" value="ECO:0007669"/>
    <property type="project" value="UniProtKB-KW"/>
</dbReference>
<dbReference type="FunFam" id="1.10.3810.10:FF:000003">
    <property type="entry name" value="Penicillin-binding protein 1a"/>
    <property type="match status" value="1"/>
</dbReference>
<dbReference type="GO" id="GO:0005886">
    <property type="term" value="C:plasma membrane"/>
    <property type="evidence" value="ECO:0007669"/>
    <property type="project" value="UniProtKB-SubCell"/>
</dbReference>
<dbReference type="InterPro" id="IPR050396">
    <property type="entry name" value="Glycosyltr_51/Transpeptidase"/>
</dbReference>
<evidence type="ECO:0000256" key="3">
    <source>
        <dbReference type="ARBA" id="ARBA00007090"/>
    </source>
</evidence>
<evidence type="ECO:0000256" key="21">
    <source>
        <dbReference type="ARBA" id="ARBA00023268"/>
    </source>
</evidence>
<comment type="caution">
    <text evidence="31">The sequence shown here is derived from an EMBL/GenBank/DDBJ whole genome shotgun (WGS) entry which is preliminary data.</text>
</comment>
<dbReference type="EMBL" id="SIHO01000002">
    <property type="protein sequence ID" value="TFU03617.1"/>
    <property type="molecule type" value="Genomic_DNA"/>
</dbReference>
<keyword evidence="16" id="KW-0735">Signal-anchor</keyword>
<dbReference type="UniPathway" id="UPA00219"/>
<dbReference type="Proteomes" id="UP000297737">
    <property type="component" value="Unassembled WGS sequence"/>
</dbReference>
<evidence type="ECO:0000256" key="1">
    <source>
        <dbReference type="ARBA" id="ARBA00004249"/>
    </source>
</evidence>
<keyword evidence="20" id="KW-0046">Antibiotic resistance</keyword>
<evidence type="ECO:0000256" key="7">
    <source>
        <dbReference type="ARBA" id="ARBA00022475"/>
    </source>
</evidence>
<evidence type="ECO:0000256" key="26">
    <source>
        <dbReference type="ARBA" id="ARBA00060592"/>
    </source>
</evidence>
<evidence type="ECO:0000313" key="32">
    <source>
        <dbReference type="Proteomes" id="UP000297737"/>
    </source>
</evidence>
<dbReference type="GO" id="GO:0046677">
    <property type="term" value="P:response to antibiotic"/>
    <property type="evidence" value="ECO:0007669"/>
    <property type="project" value="UniProtKB-KW"/>
</dbReference>
<evidence type="ECO:0000256" key="15">
    <source>
        <dbReference type="ARBA" id="ARBA00022960"/>
    </source>
</evidence>
<keyword evidence="10" id="KW-0645">Protease</keyword>
<keyword evidence="8" id="KW-0997">Cell inner membrane</keyword>
<comment type="pathway">
    <text evidence="2">Cell wall biogenesis; peptidoglycan biosynthesis.</text>
</comment>
<keyword evidence="21" id="KW-0511">Multifunctional enzyme</keyword>
<evidence type="ECO:0000256" key="25">
    <source>
        <dbReference type="ARBA" id="ARBA00049902"/>
    </source>
</evidence>
<evidence type="ECO:0000313" key="31">
    <source>
        <dbReference type="EMBL" id="TFU03617.1"/>
    </source>
</evidence>
<evidence type="ECO:0000256" key="11">
    <source>
        <dbReference type="ARBA" id="ARBA00022676"/>
    </source>
</evidence>
<comment type="pathway">
    <text evidence="26">Glycan biosynthesis.</text>
</comment>
<comment type="catalytic activity">
    <reaction evidence="25">
        <text>[GlcNAc-(1-&gt;4)-Mur2Ac(oyl-L-Ala-gamma-D-Glu-L-Lys-D-Ala-D-Ala)](n)-di-trans,octa-cis-undecaprenyl diphosphate + beta-D-GlcNAc-(1-&gt;4)-Mur2Ac(oyl-L-Ala-gamma-D-Glu-L-Lys-D-Ala-D-Ala)-di-trans,octa-cis-undecaprenyl diphosphate = [GlcNAc-(1-&gt;4)-Mur2Ac(oyl-L-Ala-gamma-D-Glu-L-Lys-D-Ala-D-Ala)](n+1)-di-trans,octa-cis-undecaprenyl diphosphate + di-trans,octa-cis-undecaprenyl diphosphate + H(+)</text>
        <dbReference type="Rhea" id="RHEA:23708"/>
        <dbReference type="Rhea" id="RHEA-COMP:9602"/>
        <dbReference type="Rhea" id="RHEA-COMP:9603"/>
        <dbReference type="ChEBI" id="CHEBI:15378"/>
        <dbReference type="ChEBI" id="CHEBI:58405"/>
        <dbReference type="ChEBI" id="CHEBI:60033"/>
        <dbReference type="ChEBI" id="CHEBI:78435"/>
        <dbReference type="EC" id="2.4.99.28"/>
    </reaction>
</comment>
<proteinExistence type="inferred from homology"/>
<dbReference type="InterPro" id="IPR023346">
    <property type="entry name" value="Lysozyme-like_dom_sf"/>
</dbReference>
<dbReference type="PANTHER" id="PTHR32282:SF27">
    <property type="entry name" value="PENICILLIN-BINDING PROTEIN 1A"/>
    <property type="match status" value="1"/>
</dbReference>
<dbReference type="InterPro" id="IPR001460">
    <property type="entry name" value="PCN-bd_Tpept"/>
</dbReference>
<dbReference type="GO" id="GO:0008360">
    <property type="term" value="P:regulation of cell shape"/>
    <property type="evidence" value="ECO:0007669"/>
    <property type="project" value="UniProtKB-KW"/>
</dbReference>
<feature type="domain" description="Penicillin-binding protein OB-like" evidence="30">
    <location>
        <begin position="338"/>
        <end position="436"/>
    </location>
</feature>
<dbReference type="InterPro" id="IPR031376">
    <property type="entry name" value="PCB_OB"/>
</dbReference>
<dbReference type="InterPro" id="IPR036950">
    <property type="entry name" value="PBP_transglycosylase"/>
</dbReference>
<dbReference type="InterPro" id="IPR001264">
    <property type="entry name" value="Glyco_trans_51"/>
</dbReference>
<dbReference type="Pfam" id="PF00905">
    <property type="entry name" value="Transpeptidase"/>
    <property type="match status" value="1"/>
</dbReference>
<evidence type="ECO:0000256" key="6">
    <source>
        <dbReference type="ARBA" id="ARBA00018638"/>
    </source>
</evidence>
<dbReference type="NCBIfam" id="TIGR02074">
    <property type="entry name" value="PBP_1a_fam"/>
    <property type="match status" value="1"/>
</dbReference>
<accession>A0A4Y9ENK6</accession>
<dbReference type="SUPFAM" id="SSF53955">
    <property type="entry name" value="Lysozyme-like"/>
    <property type="match status" value="1"/>
</dbReference>
<dbReference type="Gene3D" id="3.40.710.10">
    <property type="entry name" value="DD-peptidase/beta-lactamase superfamily"/>
    <property type="match status" value="2"/>
</dbReference>
<evidence type="ECO:0000256" key="20">
    <source>
        <dbReference type="ARBA" id="ARBA00023251"/>
    </source>
</evidence>
<evidence type="ECO:0000256" key="16">
    <source>
        <dbReference type="ARBA" id="ARBA00022968"/>
    </source>
</evidence>
<keyword evidence="11" id="KW-0328">Glycosyltransferase</keyword>
<dbReference type="OrthoDB" id="9766909at2"/>
<evidence type="ECO:0000259" key="30">
    <source>
        <dbReference type="Pfam" id="PF17092"/>
    </source>
</evidence>
<evidence type="ECO:0000256" key="14">
    <source>
        <dbReference type="ARBA" id="ARBA00022801"/>
    </source>
</evidence>
<dbReference type="GO" id="GO:0030288">
    <property type="term" value="C:outer membrane-bounded periplasmic space"/>
    <property type="evidence" value="ECO:0007669"/>
    <property type="project" value="TreeGrafter"/>
</dbReference>
<evidence type="ECO:0000256" key="10">
    <source>
        <dbReference type="ARBA" id="ARBA00022670"/>
    </source>
</evidence>
<sequence>MVTVASRPKWLRIPRLSFWGWVGVAFGSLALLGAIGVFLVLRNLPDTGDLASYTPPLPSTVRAADGTVLTSYSRERRIFLPYKDMPPQLIHAYLSAEDKTFFTHSGLDYLGIAQAVLTNVKSLGSGKRPVGASTITQQVAKNLLLNNEVTFARKIKEAVLARRLEQALTKQQILELYLNQIFLGRNSYGVEAAAQAYFGKTVSQLDTAQMAYLAILPKAPSNYNPVGNHDKALARRNWVLGQMAANGYLTTAQRDAAIAEPLVAIRNVVPVKSRLGDYFLEDVRRELIAKFGETEADGPNSVYGGGLWIRTSIDPFIQKAAEKAMRDGLVRYDRARGWRGAAAHIETGEGWAGRLRAVNLPTGYDEWRAAVVLAKDGGSARLGFTDGSEGTLPSWGAPQVLAGVGTPALQHLKVGDVVPVSKAADGTYALRQIPAVSGGMVVQDPHTGRVLAMVGGWDARQSSFNRATQAQRQPGSTFKPIVYVTALENGFTPASIFVDAPYCVFQSRSLGKKCFRNFGGGYAGAQTMRWGLEQSRNLMTVRIAYSTGMDKVVATAKALGVGSYQPVLAIALGAGETTVLNLTNAYAQLFNAGRAGTPSLIDMVQDRNGKVIWRRDTRKCTDCNRADWAGESMPRPGGKPKQAIDARSAYQIVHLMEGVVQRGTAMNLASMDRPLAGKTGTTSGPTNVWFIGGTPDLVAGLYLGYDKPRNLGGYAQGGTIAVPIWRQFGEVVLKDAPKMPFVVPPGIRMVKIDRRSGKRVFGGTPSTERHAAVIWEAFKPESEPRRTVAPPNPNARRTVRSDADFLRNEGGIY</sequence>
<dbReference type="PANTHER" id="PTHR32282">
    <property type="entry name" value="BINDING PROTEIN TRANSPEPTIDASE, PUTATIVE-RELATED"/>
    <property type="match status" value="1"/>
</dbReference>
<evidence type="ECO:0000259" key="28">
    <source>
        <dbReference type="Pfam" id="PF00905"/>
    </source>
</evidence>
<comment type="similarity">
    <text evidence="4">In the N-terminal section; belongs to the glycosyltransferase 51 family.</text>
</comment>
<dbReference type="SUPFAM" id="SSF56601">
    <property type="entry name" value="beta-lactamase/transpeptidase-like"/>
    <property type="match status" value="1"/>
</dbReference>
<evidence type="ECO:0000256" key="13">
    <source>
        <dbReference type="ARBA" id="ARBA00022692"/>
    </source>
</evidence>
<reference evidence="31 32" key="1">
    <citation type="submission" date="2019-02" db="EMBL/GenBank/DDBJ databases">
        <title>Polymorphobacter sp. isolated from the lake at the Tibet of China.</title>
        <authorList>
            <person name="Li A."/>
        </authorList>
    </citation>
    <scope>NUCLEOTIDE SEQUENCE [LARGE SCALE GENOMIC DNA]</scope>
    <source>
        <strain evidence="31 32">DJ1R-1</strain>
    </source>
</reference>
<evidence type="ECO:0000256" key="5">
    <source>
        <dbReference type="ARBA" id="ARBA00012448"/>
    </source>
</evidence>
<comment type="similarity">
    <text evidence="3">In the C-terminal section; belongs to the transpeptidase family.</text>
</comment>
<dbReference type="GO" id="GO:0009002">
    <property type="term" value="F:serine-type D-Ala-D-Ala carboxypeptidase activity"/>
    <property type="evidence" value="ECO:0007669"/>
    <property type="project" value="UniProtKB-EC"/>
</dbReference>
<evidence type="ECO:0000256" key="27">
    <source>
        <dbReference type="SAM" id="Phobius"/>
    </source>
</evidence>
<dbReference type="AlphaFoldDB" id="A0A4Y9ENK6"/>
<evidence type="ECO:0000256" key="4">
    <source>
        <dbReference type="ARBA" id="ARBA00007739"/>
    </source>
</evidence>
<dbReference type="GO" id="GO:0008658">
    <property type="term" value="F:penicillin binding"/>
    <property type="evidence" value="ECO:0007669"/>
    <property type="project" value="InterPro"/>
</dbReference>
<keyword evidence="13 27" id="KW-0812">Transmembrane</keyword>
<feature type="domain" description="Glycosyl transferase family 51" evidence="29">
    <location>
        <begin position="66"/>
        <end position="243"/>
    </location>
</feature>
<evidence type="ECO:0000256" key="23">
    <source>
        <dbReference type="ARBA" id="ARBA00034000"/>
    </source>
</evidence>
<feature type="domain" description="Penicillin-binding protein transpeptidase" evidence="28">
    <location>
        <begin position="438"/>
        <end position="695"/>
    </location>
</feature>
<evidence type="ECO:0000256" key="9">
    <source>
        <dbReference type="ARBA" id="ARBA00022645"/>
    </source>
</evidence>
<dbReference type="GO" id="GO:0071555">
    <property type="term" value="P:cell wall organization"/>
    <property type="evidence" value="ECO:0007669"/>
    <property type="project" value="UniProtKB-KW"/>
</dbReference>
<evidence type="ECO:0000256" key="12">
    <source>
        <dbReference type="ARBA" id="ARBA00022679"/>
    </source>
</evidence>
<dbReference type="Pfam" id="PF00912">
    <property type="entry name" value="Transgly"/>
    <property type="match status" value="1"/>
</dbReference>
<keyword evidence="18 27" id="KW-1133">Transmembrane helix</keyword>
<evidence type="ECO:0000256" key="8">
    <source>
        <dbReference type="ARBA" id="ARBA00022519"/>
    </source>
</evidence>
<evidence type="ECO:0000256" key="22">
    <source>
        <dbReference type="ARBA" id="ARBA00023316"/>
    </source>
</evidence>
<keyword evidence="22" id="KW-0961">Cell wall biogenesis/degradation</keyword>
<comment type="subcellular location">
    <subcellularLocation>
        <location evidence="1">Cell inner membrane</location>
        <topology evidence="1">Single-pass type II membrane protein</topology>
    </subcellularLocation>
</comment>
<evidence type="ECO:0000256" key="18">
    <source>
        <dbReference type="ARBA" id="ARBA00022989"/>
    </source>
</evidence>
<keyword evidence="7" id="KW-1003">Cell membrane</keyword>
<keyword evidence="12" id="KW-0808">Transferase</keyword>
<protein>
    <recommendedName>
        <fullName evidence="6">Penicillin-binding protein 1A</fullName>
        <ecNumber evidence="24">2.4.99.28</ecNumber>
        <ecNumber evidence="5">3.4.16.4</ecNumber>
    </recommendedName>
</protein>
<gene>
    <name evidence="31" type="ORF">EUV02_10700</name>
</gene>
<organism evidence="31 32">
    <name type="scientific">Glacieibacterium arshaanense</name>
    <dbReference type="NCBI Taxonomy" id="2511025"/>
    <lineage>
        <taxon>Bacteria</taxon>
        <taxon>Pseudomonadati</taxon>
        <taxon>Pseudomonadota</taxon>
        <taxon>Alphaproteobacteria</taxon>
        <taxon>Sphingomonadales</taxon>
        <taxon>Sphingosinicellaceae</taxon>
        <taxon>Glacieibacterium</taxon>
    </lineage>
</organism>
<dbReference type="Pfam" id="PF17092">
    <property type="entry name" value="PCB_OB"/>
    <property type="match status" value="1"/>
</dbReference>
<evidence type="ECO:0000256" key="19">
    <source>
        <dbReference type="ARBA" id="ARBA00023136"/>
    </source>
</evidence>
<name>A0A4Y9ENK6_9SPHN</name>
<keyword evidence="9" id="KW-0121">Carboxypeptidase</keyword>
<evidence type="ECO:0000256" key="2">
    <source>
        <dbReference type="ARBA" id="ARBA00004752"/>
    </source>
</evidence>
<keyword evidence="15" id="KW-0133">Cell shape</keyword>
<keyword evidence="32" id="KW-1185">Reference proteome</keyword>
<evidence type="ECO:0000256" key="17">
    <source>
        <dbReference type="ARBA" id="ARBA00022984"/>
    </source>
</evidence>
<feature type="transmembrane region" description="Helical" evidence="27">
    <location>
        <begin position="16"/>
        <end position="41"/>
    </location>
</feature>
<keyword evidence="14" id="KW-0378">Hydrolase</keyword>
<dbReference type="Gene3D" id="1.10.3810.10">
    <property type="entry name" value="Biosynthetic peptidoglycan transglycosylase-like"/>
    <property type="match status" value="1"/>
</dbReference>
<dbReference type="GO" id="GO:0008955">
    <property type="term" value="F:peptidoglycan glycosyltransferase activity"/>
    <property type="evidence" value="ECO:0007669"/>
    <property type="project" value="UniProtKB-EC"/>
</dbReference>
<dbReference type="InterPro" id="IPR012338">
    <property type="entry name" value="Beta-lactam/transpept-like"/>
</dbReference>
<keyword evidence="17" id="KW-0573">Peptidoglycan synthesis</keyword>